<evidence type="ECO:0000259" key="8">
    <source>
        <dbReference type="Pfam" id="PF00520"/>
    </source>
</evidence>
<protein>
    <recommendedName>
        <fullName evidence="5">IKs producing slow voltage-gated potassium channel subunit alpha KvLQT1</fullName>
    </recommendedName>
</protein>
<dbReference type="PANTHER" id="PTHR47735:SF14">
    <property type="entry name" value="POTASSIUM VOLTAGE-GATED CHANNEL SUBFAMILY KQT MEMBER 1"/>
    <property type="match status" value="1"/>
</dbReference>
<feature type="compositionally biased region" description="Basic residues" evidence="6">
    <location>
        <begin position="403"/>
        <end position="414"/>
    </location>
</feature>
<dbReference type="Pfam" id="PF00520">
    <property type="entry name" value="Ion_trans"/>
    <property type="match status" value="1"/>
</dbReference>
<feature type="compositionally biased region" description="Polar residues" evidence="6">
    <location>
        <begin position="1"/>
        <end position="19"/>
    </location>
</feature>
<evidence type="ECO:0000313" key="9">
    <source>
        <dbReference type="Proteomes" id="UP001652741"/>
    </source>
</evidence>
<dbReference type="PRINTS" id="PR01459">
    <property type="entry name" value="KCNQCHANNEL"/>
</dbReference>
<dbReference type="GeneID" id="106593969"/>
<gene>
    <name evidence="10" type="primary">LOC106593969</name>
</gene>
<feature type="domain" description="Ion transport" evidence="8">
    <location>
        <begin position="118"/>
        <end position="351"/>
    </location>
</feature>
<evidence type="ECO:0000256" key="7">
    <source>
        <dbReference type="SAM" id="Phobius"/>
    </source>
</evidence>
<dbReference type="PRINTS" id="PR00169">
    <property type="entry name" value="KCHANNEL"/>
</dbReference>
<dbReference type="Gene3D" id="6.10.140.1910">
    <property type="match status" value="1"/>
</dbReference>
<evidence type="ECO:0000256" key="3">
    <source>
        <dbReference type="ARBA" id="ARBA00022989"/>
    </source>
</evidence>
<keyword evidence="9" id="KW-1185">Reference proteome</keyword>
<feature type="region of interest" description="Disordered" evidence="6">
    <location>
        <begin position="394"/>
        <end position="433"/>
    </location>
</feature>
<dbReference type="Proteomes" id="UP001652741">
    <property type="component" value="Chromosome ssa26"/>
</dbReference>
<dbReference type="InterPro" id="IPR027359">
    <property type="entry name" value="Volt_channel_dom_sf"/>
</dbReference>
<organism evidence="9 10">
    <name type="scientific">Salmo salar</name>
    <name type="common">Atlantic salmon</name>
    <dbReference type="NCBI Taxonomy" id="8030"/>
    <lineage>
        <taxon>Eukaryota</taxon>
        <taxon>Metazoa</taxon>
        <taxon>Chordata</taxon>
        <taxon>Craniata</taxon>
        <taxon>Vertebrata</taxon>
        <taxon>Euteleostomi</taxon>
        <taxon>Actinopterygii</taxon>
        <taxon>Neopterygii</taxon>
        <taxon>Teleostei</taxon>
        <taxon>Protacanthopterygii</taxon>
        <taxon>Salmoniformes</taxon>
        <taxon>Salmonidae</taxon>
        <taxon>Salmoninae</taxon>
        <taxon>Salmo</taxon>
    </lineage>
</organism>
<dbReference type="Gene3D" id="1.20.120.350">
    <property type="entry name" value="Voltage-gated potassium channels. Chain C"/>
    <property type="match status" value="1"/>
</dbReference>
<evidence type="ECO:0000256" key="4">
    <source>
        <dbReference type="ARBA" id="ARBA00023136"/>
    </source>
</evidence>
<sequence length="1166" mass="129214">MSSPDNTTQRNEVLNNIRRSSMVAGHGRKQTEFEMSQAASASQPGALISNNRFLCDPEGITIHTTVTRPSVSHLPGLNLNPRMSVYSTSRPVIVSRAYIQGRAYNFLERPSGWKCFVYHFSVFLIVLACLILSVLSTIGQYQALAHGTLFWVEIALVVLFGVEYGVRLWSAGCRSKYVGVWGRLRFARKPISIIDLIVVVASIIVLVVGSNGQVFATSAVRGIRFLQILRMLHVDRQGGTWRLLGSVVFIHRQELITTLYIGFLGLIFSSYFVYLAEKDAVDSNGANEFESYADALWWGVVTVTTIGYGDKVPQTWIGKTIASCFSVFAISFFALPAGILGSGFALKVQQKQRQKHFNRQIPAAAILIQTSWRVFAVENPDSATFKMFVRRPALPSSSVSSPKPKKTVKLRRKLKSSEKDDGPGSPTVPSISYDSVFNSGRELSSDVYSTVCTAEALGCDTQQSWTSLSSLTFSSPLPVKKTPGLLEVQPPRPLQRNSSFGDDLDQEDQCVLTPVTHVSQSVCFPLTVCRLSPTCHSQSVSLSVCRLSPTCHSQFVSLSVCRLSPTCHSQFVSSSQSVVYHPRVTVSLFPPHSLWSITHVSVSLFPFQSVVYHPRVTVSLFPPHSLSSITHMSQSVCFPFSLSSITHVSQSVCFPFSLSSITHVSQSVCFLLTVCSLSPTCHSQFVSSSQSVVYHPRVTVSLFPFQSVVYHPRVTSVCFPFSLSSITHVSVSLFPFQSVVYHPRVTVSLFPPHSLSSITHVSQSVCFPFSLSSITHVTQSVCFPFSLWSITHVSQSVCFPFILWSITHVTQSVCFPFSLSSITHVTQSVCFPFSLWSITHVSQSVCFPFSLWSITHVSVSLFPFQSVVYHPRVTVSLFPFQSVVYHPRVSQFVSLSVCRLSPTCHSQSVSLSVCRLSPTCHSQSVSLSVCRLSPTCHISLFPFQSVVYHPRVTVSLFPFQSVVYHPRVTVSLFPFQSVVHHPRVTVSLFPFQSVVYHPRVTVSLFPFQSVVYHPRVTVSLFPPHSLSSITHVSQSVCFPFSLSSITHVTQSVCFPFSLWSITHVSQSVCFPFSLSSITHVTQSVCFPFSLWSITHVSQSVCFPFSLSSITHVSQSVCFPFSLWSITHVSQSVCFPLTVCRLSPTCHSQFVSPFQSVVHHPRVIVSQ</sequence>
<evidence type="ECO:0000256" key="5">
    <source>
        <dbReference type="ARBA" id="ARBA00032659"/>
    </source>
</evidence>
<feature type="transmembrane region" description="Helical" evidence="7">
    <location>
        <begin position="255"/>
        <end position="275"/>
    </location>
</feature>
<accession>A0ABM3E0G1</accession>
<keyword evidence="2 7" id="KW-0812">Transmembrane</keyword>
<evidence type="ECO:0000313" key="10">
    <source>
        <dbReference type="RefSeq" id="XP_045564547.1"/>
    </source>
</evidence>
<dbReference type="PANTHER" id="PTHR47735">
    <property type="entry name" value="POTASSIUM VOLTAGE-GATED CHANNEL SUBFAMILY KQT MEMBER 4"/>
    <property type="match status" value="1"/>
</dbReference>
<evidence type="ECO:0000256" key="1">
    <source>
        <dbReference type="ARBA" id="ARBA00004141"/>
    </source>
</evidence>
<dbReference type="Gene3D" id="1.10.287.70">
    <property type="match status" value="1"/>
</dbReference>
<feature type="region of interest" description="Disordered" evidence="6">
    <location>
        <begin position="1"/>
        <end position="26"/>
    </location>
</feature>
<feature type="transmembrane region" description="Helical" evidence="7">
    <location>
        <begin position="150"/>
        <end position="169"/>
    </location>
</feature>
<proteinExistence type="predicted"/>
<feature type="transmembrane region" description="Helical" evidence="7">
    <location>
        <begin position="324"/>
        <end position="346"/>
    </location>
</feature>
<comment type="subcellular location">
    <subcellularLocation>
        <location evidence="1">Membrane</location>
        <topology evidence="1">Multi-pass membrane protein</topology>
    </subcellularLocation>
</comment>
<feature type="transmembrane region" description="Helical" evidence="7">
    <location>
        <begin position="190"/>
        <end position="208"/>
    </location>
</feature>
<dbReference type="InterPro" id="IPR003937">
    <property type="entry name" value="K_chnl_volt-dep_KCNQ"/>
</dbReference>
<evidence type="ECO:0000256" key="2">
    <source>
        <dbReference type="ARBA" id="ARBA00022692"/>
    </source>
</evidence>
<dbReference type="InterPro" id="IPR005821">
    <property type="entry name" value="Ion_trans_dom"/>
</dbReference>
<keyword evidence="4 7" id="KW-0472">Membrane</keyword>
<keyword evidence="3 7" id="KW-1133">Transmembrane helix</keyword>
<evidence type="ECO:0000256" key="6">
    <source>
        <dbReference type="SAM" id="MobiDB-lite"/>
    </source>
</evidence>
<name>A0ABM3E0G1_SALSA</name>
<dbReference type="SUPFAM" id="SSF81324">
    <property type="entry name" value="Voltage-gated potassium channels"/>
    <property type="match status" value="1"/>
</dbReference>
<feature type="transmembrane region" description="Helical" evidence="7">
    <location>
        <begin position="116"/>
        <end position="138"/>
    </location>
</feature>
<reference evidence="10" key="1">
    <citation type="submission" date="2025-08" db="UniProtKB">
        <authorList>
            <consortium name="RefSeq"/>
        </authorList>
    </citation>
    <scope>IDENTIFICATION</scope>
</reference>
<dbReference type="RefSeq" id="XP_045564547.1">
    <property type="nucleotide sequence ID" value="XM_045708591.1"/>
</dbReference>